<gene>
    <name evidence="2" type="ORF">H8R25_13015</name>
</gene>
<organism evidence="2 3">
    <name type="scientific">Flavobacterium muglaense</name>
    <dbReference type="NCBI Taxonomy" id="2764716"/>
    <lineage>
        <taxon>Bacteria</taxon>
        <taxon>Pseudomonadati</taxon>
        <taxon>Bacteroidota</taxon>
        <taxon>Flavobacteriia</taxon>
        <taxon>Flavobacteriales</taxon>
        <taxon>Flavobacteriaceae</taxon>
        <taxon>Flavobacterium</taxon>
    </lineage>
</organism>
<evidence type="ECO:0000313" key="3">
    <source>
        <dbReference type="Proteomes" id="UP000641454"/>
    </source>
</evidence>
<keyword evidence="1" id="KW-1133">Transmembrane helix</keyword>
<dbReference type="Proteomes" id="UP000641454">
    <property type="component" value="Unassembled WGS sequence"/>
</dbReference>
<dbReference type="EMBL" id="JACRUL010000035">
    <property type="protein sequence ID" value="MBC5845355.1"/>
    <property type="molecule type" value="Genomic_DNA"/>
</dbReference>
<evidence type="ECO:0000256" key="1">
    <source>
        <dbReference type="SAM" id="Phobius"/>
    </source>
</evidence>
<reference evidence="2 3" key="1">
    <citation type="submission" date="2020-08" db="EMBL/GenBank/DDBJ databases">
        <title>Description of novel Flavobacterium F-392 isolate.</title>
        <authorList>
            <person name="Saticioglu I.B."/>
            <person name="Duman M."/>
            <person name="Altun S."/>
        </authorList>
    </citation>
    <scope>NUCLEOTIDE SEQUENCE [LARGE SCALE GENOMIC DNA]</scope>
    <source>
        <strain evidence="2 3">F-392</strain>
    </source>
</reference>
<name>A0A923N218_9FLAO</name>
<proteinExistence type="predicted"/>
<dbReference type="AlphaFoldDB" id="A0A923N218"/>
<feature type="transmembrane region" description="Helical" evidence="1">
    <location>
        <begin position="89"/>
        <end position="107"/>
    </location>
</feature>
<comment type="caution">
    <text evidence="2">The sequence shown here is derived from an EMBL/GenBank/DDBJ whole genome shotgun (WGS) entry which is preliminary data.</text>
</comment>
<keyword evidence="1" id="KW-0472">Membrane</keyword>
<feature type="transmembrane region" description="Helical" evidence="1">
    <location>
        <begin position="12"/>
        <end position="37"/>
    </location>
</feature>
<dbReference type="PANTHER" id="PTHR38468">
    <property type="entry name" value="SLL0939 PROTEIN"/>
    <property type="match status" value="1"/>
</dbReference>
<dbReference type="Pfam" id="PF07784">
    <property type="entry name" value="DUF1622"/>
    <property type="match status" value="1"/>
</dbReference>
<feature type="transmembrane region" description="Helical" evidence="1">
    <location>
        <begin position="57"/>
        <end position="77"/>
    </location>
</feature>
<sequence length="125" mass="14530">METNIETIISSISFIIQLCSASILLFGFVKIFIKFWLFEFKSFRLENKEIPSNFKQLKLEIGAYILLGLDFYIIADILESMVAQDEKSLIRLALVIVIRTVIGYFLGKELEHDNHENKLNLQKQN</sequence>
<dbReference type="RefSeq" id="WP_187019784.1">
    <property type="nucleotide sequence ID" value="NZ_JACRUK010000036.1"/>
</dbReference>
<keyword evidence="1" id="KW-0812">Transmembrane</keyword>
<dbReference type="InterPro" id="IPR012427">
    <property type="entry name" value="DUF1622"/>
</dbReference>
<accession>A0A923N218</accession>
<protein>
    <submittedName>
        <fullName evidence="2">DUF1622 domain-containing protein</fullName>
    </submittedName>
</protein>
<keyword evidence="3" id="KW-1185">Reference proteome</keyword>
<dbReference type="PANTHER" id="PTHR38468:SF1">
    <property type="entry name" value="SLL0939 PROTEIN"/>
    <property type="match status" value="1"/>
</dbReference>
<evidence type="ECO:0000313" key="2">
    <source>
        <dbReference type="EMBL" id="MBC5845355.1"/>
    </source>
</evidence>